<keyword evidence="1" id="KW-0175">Coiled coil</keyword>
<name>A0A6G0RG21_9STRA</name>
<protein>
    <submittedName>
        <fullName evidence="3">Uncharacterized protein</fullName>
    </submittedName>
</protein>
<organism evidence="3 4">
    <name type="scientific">Phytophthora fragariae</name>
    <dbReference type="NCBI Taxonomy" id="53985"/>
    <lineage>
        <taxon>Eukaryota</taxon>
        <taxon>Sar</taxon>
        <taxon>Stramenopiles</taxon>
        <taxon>Oomycota</taxon>
        <taxon>Peronosporomycetes</taxon>
        <taxon>Peronosporales</taxon>
        <taxon>Peronosporaceae</taxon>
        <taxon>Phytophthora</taxon>
    </lineage>
</organism>
<feature type="compositionally biased region" description="Low complexity" evidence="2">
    <location>
        <begin position="502"/>
        <end position="515"/>
    </location>
</feature>
<dbReference type="AlphaFoldDB" id="A0A6G0RG21"/>
<comment type="caution">
    <text evidence="3">The sequence shown here is derived from an EMBL/GenBank/DDBJ whole genome shotgun (WGS) entry which is preliminary data.</text>
</comment>
<feature type="region of interest" description="Disordered" evidence="2">
    <location>
        <begin position="499"/>
        <end position="544"/>
    </location>
</feature>
<accession>A0A6G0RG21</accession>
<dbReference type="EMBL" id="QXFY01000930">
    <property type="protein sequence ID" value="KAE9332804.1"/>
    <property type="molecule type" value="Genomic_DNA"/>
</dbReference>
<feature type="compositionally biased region" description="Polar residues" evidence="2">
    <location>
        <begin position="534"/>
        <end position="544"/>
    </location>
</feature>
<evidence type="ECO:0000256" key="1">
    <source>
        <dbReference type="SAM" id="Coils"/>
    </source>
</evidence>
<evidence type="ECO:0000256" key="2">
    <source>
        <dbReference type="SAM" id="MobiDB-lite"/>
    </source>
</evidence>
<reference evidence="3 4" key="1">
    <citation type="submission" date="2018-09" db="EMBL/GenBank/DDBJ databases">
        <title>Genomic investigation of the strawberry pathogen Phytophthora fragariae indicates pathogenicity is determined by transcriptional variation in three key races.</title>
        <authorList>
            <person name="Adams T.M."/>
            <person name="Armitage A.D."/>
            <person name="Sobczyk M.K."/>
            <person name="Bates H.J."/>
            <person name="Dunwell J.M."/>
            <person name="Nellist C.F."/>
            <person name="Harrison R.J."/>
        </authorList>
    </citation>
    <scope>NUCLEOTIDE SEQUENCE [LARGE SCALE GENOMIC DNA]</scope>
    <source>
        <strain evidence="3 4">NOV-77</strain>
    </source>
</reference>
<evidence type="ECO:0000313" key="4">
    <source>
        <dbReference type="Proteomes" id="UP000486351"/>
    </source>
</evidence>
<sequence length="580" mass="62384">MADPDDAAALRAHGEAASDALPADQSLHAPATATASGGSGSAERRTSGVLKLAPRDSIADAVVVAAGVAAEAEPNSSGRLSVRNRDAIPSTRSTPAPFGELELTALRLELARVRQTLEEGDNEQAVDGVTTAEDLVTASAAVSTDDSDSSDVSEFRVLAFDGGTYRGQARLHGQLEQSEWEPHGLGVLTTSSGHTYCGQWLNGTQVGHDTRYGPALHYEGDVSVAGGTAVPATGSCYGVGLYTFGALFVGCWGGDVTLSPPNVLHPRGLGSLQSSADTLAVDGWCHGLRCAHQCPTEMDPSSGSFRLPAGIRLQDQPLRGLLVADEKLQLWRRRSLTRALSVWARLCCDFNITQAKRSRLLALSAQARARRAEQIATLEDIDRQKAARSDDAADLLALLAKSREAQEQRSQRRQLYAHRLASAIKQRDLAQACVLKQQSAVKPLELELQEVEELLTEARQAQEHCSQCARELRVLKRQVENASVKLNAVRFDQQRNAVPLGSAQQQQESQLNYSQRSVPLTPVKKTPRLRQDATDNNSMLGSRDASSVTLDQQFVCDVPGCMCGIPRDVFLRVGAALNDE</sequence>
<feature type="region of interest" description="Disordered" evidence="2">
    <location>
        <begin position="1"/>
        <end position="50"/>
    </location>
</feature>
<feature type="coiled-coil region" evidence="1">
    <location>
        <begin position="441"/>
        <end position="478"/>
    </location>
</feature>
<proteinExistence type="predicted"/>
<gene>
    <name evidence="3" type="ORF">PF008_g14770</name>
</gene>
<dbReference type="Proteomes" id="UP000486351">
    <property type="component" value="Unassembled WGS sequence"/>
</dbReference>
<evidence type="ECO:0000313" key="3">
    <source>
        <dbReference type="EMBL" id="KAE9332804.1"/>
    </source>
</evidence>